<evidence type="ECO:0000259" key="2">
    <source>
        <dbReference type="Pfam" id="PF02463"/>
    </source>
</evidence>
<organism evidence="3 4">
    <name type="scientific">Candidatus Uhrbacteria bacterium GW2011_GWF2_46_218</name>
    <dbReference type="NCBI Taxonomy" id="1619001"/>
    <lineage>
        <taxon>Bacteria</taxon>
        <taxon>Candidatus Uhriibacteriota</taxon>
    </lineage>
</organism>
<feature type="domain" description="RecF/RecN/SMC N-terminal" evidence="2">
    <location>
        <begin position="3"/>
        <end position="744"/>
    </location>
</feature>
<evidence type="ECO:0000313" key="4">
    <source>
        <dbReference type="Proteomes" id="UP000034705"/>
    </source>
</evidence>
<protein>
    <submittedName>
        <fullName evidence="3">Chromosome partition protein Smc</fullName>
    </submittedName>
</protein>
<reference evidence="3 4" key="1">
    <citation type="journal article" date="2015" name="Nature">
        <title>rRNA introns, odd ribosomes, and small enigmatic genomes across a large radiation of phyla.</title>
        <authorList>
            <person name="Brown C.T."/>
            <person name="Hug L.A."/>
            <person name="Thomas B.C."/>
            <person name="Sharon I."/>
            <person name="Castelle C.J."/>
            <person name="Singh A."/>
            <person name="Wilkins M.J."/>
            <person name="Williams K.H."/>
            <person name="Banfield J.F."/>
        </authorList>
    </citation>
    <scope>NUCLEOTIDE SEQUENCE [LARGE SCALE GENOMIC DNA]</scope>
</reference>
<dbReference type="Proteomes" id="UP000034705">
    <property type="component" value="Unassembled WGS sequence"/>
</dbReference>
<dbReference type="SUPFAM" id="SSF52540">
    <property type="entry name" value="P-loop containing nucleoside triphosphate hydrolases"/>
    <property type="match status" value="1"/>
</dbReference>
<sequence length="762" mass="87934">MHIIRLDVQGFKTFANKTTLTFLPPKDGVRGITSIVGPNGSGKSNLSDAIRWVLGEQSMKLLRGKKSEDVIFSGSTGRSRSGFAEVSVTFDNTGHEMPLEAGEVTITRRLYRDGESDYLVNNRSARLADIHLLLAEANVGQRSYCVIGQGMVDHILISTPEERKSFFDDATGVKPLQLKRHQAFLKLRQTYENMNEVHLLLQEIEPRVRSLKRQVHRLEQREEVERELTQYEQEYYGTLWWQLQDRLVKVRIQVKSTEESLQKERSAFETLETQSDRLSQEGTQAKGLQELQERYRALQKDFSRSREDQFTTAREIELVKVRAQASWTPLPLEDIKQRLSDLVLKQSSILETLRTLKDLASLVTIIKTIEEVWKQSKQLLERLERPEEKQTTIPHAFEDRLKKAKEEEQVFRKALAEVERQIDTYASQEKQERQAFMESQREMRERQHYLHECEAQKNAYQIELARLDERRIGLEREIMEHMKDRASSVFSTPVKESSRLPELQSDIQRLRYKLELIGGIDPEAVKEYAEINSRFEFLSAQFSDLEQAMTSTEKVIDALDLEVGEKSERTFKEINKEFQRYFKILFDGGSCALVKLTKEDVAEVQVSLERSQSETGEEVREEEEQTIKKETRFKFRDRDDQVVGIEIQATPPGKRLKSLNLLSGGERALTSIALLSAIMAVNPSPFVVLDEVDAALDESNTYRFAEILEELRRFSQFIVITHNRATMSRSDVLYGVTMGDDGTSRLLSVHLKDVVEKENVAI</sequence>
<dbReference type="InterPro" id="IPR003395">
    <property type="entry name" value="RecF/RecN/SMC_N"/>
</dbReference>
<dbReference type="PATRIC" id="fig|1619001.3.peg.940"/>
<comment type="caution">
    <text evidence="3">The sequence shown here is derived from an EMBL/GenBank/DDBJ whole genome shotgun (WGS) entry which is preliminary data.</text>
</comment>
<dbReference type="PANTHER" id="PTHR43977">
    <property type="entry name" value="STRUCTURAL MAINTENANCE OF CHROMOSOMES PROTEIN 3"/>
    <property type="match status" value="1"/>
</dbReference>
<dbReference type="InterPro" id="IPR027417">
    <property type="entry name" value="P-loop_NTPase"/>
</dbReference>
<keyword evidence="1" id="KW-0175">Coiled coil</keyword>
<dbReference type="EMBL" id="LCMG01000028">
    <property type="protein sequence ID" value="KKU31429.1"/>
    <property type="molecule type" value="Genomic_DNA"/>
</dbReference>
<feature type="coiled-coil region" evidence="1">
    <location>
        <begin position="401"/>
        <end position="484"/>
    </location>
</feature>
<name>A0A0G1PF51_9BACT</name>
<feature type="coiled-coil region" evidence="1">
    <location>
        <begin position="201"/>
        <end position="308"/>
    </location>
</feature>
<accession>A0A0G1PF51</accession>
<dbReference type="Gene3D" id="3.40.50.300">
    <property type="entry name" value="P-loop containing nucleotide triphosphate hydrolases"/>
    <property type="match status" value="2"/>
</dbReference>
<evidence type="ECO:0000256" key="1">
    <source>
        <dbReference type="SAM" id="Coils"/>
    </source>
</evidence>
<dbReference type="AlphaFoldDB" id="A0A0G1PF51"/>
<proteinExistence type="predicted"/>
<dbReference type="Pfam" id="PF02463">
    <property type="entry name" value="SMC_N"/>
    <property type="match status" value="1"/>
</dbReference>
<gene>
    <name evidence="3" type="ORF">UX45_C0028G0010</name>
</gene>
<evidence type="ECO:0000313" key="3">
    <source>
        <dbReference type="EMBL" id="KKU31429.1"/>
    </source>
</evidence>